<evidence type="ECO:0000313" key="1">
    <source>
        <dbReference type="EMBL" id="KAH9290701.1"/>
    </source>
</evidence>
<evidence type="ECO:0000313" key="2">
    <source>
        <dbReference type="Proteomes" id="UP000824469"/>
    </source>
</evidence>
<gene>
    <name evidence="1" type="ORF">KI387_034818</name>
</gene>
<proteinExistence type="predicted"/>
<keyword evidence="2" id="KW-1185">Reference proteome</keyword>
<dbReference type="AlphaFoldDB" id="A0AA38C0S3"/>
<dbReference type="Proteomes" id="UP000824469">
    <property type="component" value="Unassembled WGS sequence"/>
</dbReference>
<dbReference type="EMBL" id="JAHRHJ020003813">
    <property type="protein sequence ID" value="KAH9290701.1"/>
    <property type="molecule type" value="Genomic_DNA"/>
</dbReference>
<comment type="caution">
    <text evidence="1">The sequence shown here is derived from an EMBL/GenBank/DDBJ whole genome shotgun (WGS) entry which is preliminary data.</text>
</comment>
<protein>
    <submittedName>
        <fullName evidence="1">Uncharacterized protein</fullName>
    </submittedName>
</protein>
<feature type="non-terminal residue" evidence="1">
    <location>
        <position position="302"/>
    </location>
</feature>
<sequence length="302" mass="34506">MSTRKADLNSEILSIGGNLSFVKSNGDTKFFMISTSMGKHNLALGDLSRNESANSKLTDLYITAVHLKPKNEFASQKMSPMKASCHYKSRENDFKINDTLLKENCKKKSDFKSEILRPREFMGSMYKSCRGKAHDIIPSYLTPSTDEFFVFRLMDSWHRVVVCCIIDLGMAATSSWKEKYSSKWDSIAIFWGSPYIRMKTYEYIFEWIAMKLSKTHSLDDSQYHDKNVVFWSQGKALVLSWEYNSNRATPKKRVQRHGGSEECADHNIKGCRIVLEIGITSKGGCEEWGITQQGGSFYVYAC</sequence>
<organism evidence="1 2">
    <name type="scientific">Taxus chinensis</name>
    <name type="common">Chinese yew</name>
    <name type="synonym">Taxus wallichiana var. chinensis</name>
    <dbReference type="NCBI Taxonomy" id="29808"/>
    <lineage>
        <taxon>Eukaryota</taxon>
        <taxon>Viridiplantae</taxon>
        <taxon>Streptophyta</taxon>
        <taxon>Embryophyta</taxon>
        <taxon>Tracheophyta</taxon>
        <taxon>Spermatophyta</taxon>
        <taxon>Pinopsida</taxon>
        <taxon>Pinidae</taxon>
        <taxon>Conifers II</taxon>
        <taxon>Cupressales</taxon>
        <taxon>Taxaceae</taxon>
        <taxon>Taxus</taxon>
    </lineage>
</organism>
<name>A0AA38C0S3_TAXCH</name>
<accession>A0AA38C0S3</accession>
<reference evidence="1 2" key="1">
    <citation type="journal article" date="2021" name="Nat. Plants">
        <title>The Taxus genome provides insights into paclitaxel biosynthesis.</title>
        <authorList>
            <person name="Xiong X."/>
            <person name="Gou J."/>
            <person name="Liao Q."/>
            <person name="Li Y."/>
            <person name="Zhou Q."/>
            <person name="Bi G."/>
            <person name="Li C."/>
            <person name="Du R."/>
            <person name="Wang X."/>
            <person name="Sun T."/>
            <person name="Guo L."/>
            <person name="Liang H."/>
            <person name="Lu P."/>
            <person name="Wu Y."/>
            <person name="Zhang Z."/>
            <person name="Ro D.K."/>
            <person name="Shang Y."/>
            <person name="Huang S."/>
            <person name="Yan J."/>
        </authorList>
    </citation>
    <scope>NUCLEOTIDE SEQUENCE [LARGE SCALE GENOMIC DNA]</scope>
    <source>
        <strain evidence="1">Ta-2019</strain>
    </source>
</reference>